<gene>
    <name evidence="1" type="ORF">B296_00038482</name>
</gene>
<protein>
    <submittedName>
        <fullName evidence="1">Uncharacterized protein</fullName>
    </submittedName>
</protein>
<reference evidence="1 2" key="1">
    <citation type="journal article" date="2014" name="Agronomy (Basel)">
        <title>A Draft Genome Sequence for Ensete ventricosum, the Drought-Tolerant Tree Against Hunger.</title>
        <authorList>
            <person name="Harrison J."/>
            <person name="Moore K.A."/>
            <person name="Paszkiewicz K."/>
            <person name="Jones T."/>
            <person name="Grant M."/>
            <person name="Ambacheew D."/>
            <person name="Muzemil S."/>
            <person name="Studholme D.J."/>
        </authorList>
    </citation>
    <scope>NUCLEOTIDE SEQUENCE [LARGE SCALE GENOMIC DNA]</scope>
</reference>
<accession>A0A426ZW94</accession>
<comment type="caution">
    <text evidence="1">The sequence shown here is derived from an EMBL/GenBank/DDBJ whole genome shotgun (WGS) entry which is preliminary data.</text>
</comment>
<sequence>MEARTVPTRRTLKICINTLALEGEPMLQEHPPSNGNAEHLRESNSFPRTKELIASAPTPNRYWRMLTDLGFSPPVVNLGPPIVTTKAFLDLTQQVQALAGMVQTIVSYLPQLIQSITSQHPTSQLAPLRVESPVAPIREDQPNMEGP</sequence>
<proteinExistence type="predicted"/>
<dbReference type="Proteomes" id="UP000287651">
    <property type="component" value="Unassembled WGS sequence"/>
</dbReference>
<dbReference type="AlphaFoldDB" id="A0A426ZW94"/>
<dbReference type="EMBL" id="AMZH03004761">
    <property type="protein sequence ID" value="RRT68223.1"/>
    <property type="molecule type" value="Genomic_DNA"/>
</dbReference>
<evidence type="ECO:0000313" key="2">
    <source>
        <dbReference type="Proteomes" id="UP000287651"/>
    </source>
</evidence>
<name>A0A426ZW94_ENSVE</name>
<organism evidence="1 2">
    <name type="scientific">Ensete ventricosum</name>
    <name type="common">Abyssinian banana</name>
    <name type="synonym">Musa ensete</name>
    <dbReference type="NCBI Taxonomy" id="4639"/>
    <lineage>
        <taxon>Eukaryota</taxon>
        <taxon>Viridiplantae</taxon>
        <taxon>Streptophyta</taxon>
        <taxon>Embryophyta</taxon>
        <taxon>Tracheophyta</taxon>
        <taxon>Spermatophyta</taxon>
        <taxon>Magnoliopsida</taxon>
        <taxon>Liliopsida</taxon>
        <taxon>Zingiberales</taxon>
        <taxon>Musaceae</taxon>
        <taxon>Ensete</taxon>
    </lineage>
</organism>
<evidence type="ECO:0000313" key="1">
    <source>
        <dbReference type="EMBL" id="RRT68223.1"/>
    </source>
</evidence>